<feature type="compositionally biased region" description="Basic and acidic residues" evidence="1">
    <location>
        <begin position="72"/>
        <end position="88"/>
    </location>
</feature>
<sequence length="260" mass="29726">MSMLINHPDKNARTPKLEETRTKRKANPIEESTVKKNPRGCPSLKKQEQKIKANPIEESTIKKNSRGRPSLKKQEQKRKANPIEESTVKKNPRGRPSLKKQEQKRKANPIEEPTLLFVSVSVKIDGLKFVKNCPGFAPKRNWMIMPDTGVLIANWYGVVVNYLSKEGSSTCFPLWKGHGEIGDHRVFSIARVHGNHFTKLQLEGEYPMPTIVYLWSHQKHQSTTRWKSLYSGRLEMYAQFLPTLSSDDVIDTKESSSSTE</sequence>
<dbReference type="EMBL" id="JAUHHV010000007">
    <property type="protein sequence ID" value="KAK1419327.1"/>
    <property type="molecule type" value="Genomic_DNA"/>
</dbReference>
<feature type="compositionally biased region" description="Basic and acidic residues" evidence="1">
    <location>
        <begin position="7"/>
        <end position="21"/>
    </location>
</feature>
<dbReference type="AlphaFoldDB" id="A0AAD8NS85"/>
<feature type="region of interest" description="Disordered" evidence="1">
    <location>
        <begin position="1"/>
        <end position="107"/>
    </location>
</feature>
<evidence type="ECO:0000313" key="2">
    <source>
        <dbReference type="EMBL" id="KAK1419327.1"/>
    </source>
</evidence>
<reference evidence="2" key="1">
    <citation type="journal article" date="2023" name="bioRxiv">
        <title>Improved chromosome-level genome assembly for marigold (Tagetes erecta).</title>
        <authorList>
            <person name="Jiang F."/>
            <person name="Yuan L."/>
            <person name="Wang S."/>
            <person name="Wang H."/>
            <person name="Xu D."/>
            <person name="Wang A."/>
            <person name="Fan W."/>
        </authorList>
    </citation>
    <scope>NUCLEOTIDE SEQUENCE</scope>
    <source>
        <strain evidence="2">WSJ</strain>
        <tissue evidence="2">Leaf</tissue>
    </source>
</reference>
<protein>
    <submittedName>
        <fullName evidence="2">Uncharacterized protein</fullName>
    </submittedName>
</protein>
<gene>
    <name evidence="2" type="ORF">QVD17_28492</name>
</gene>
<keyword evidence="3" id="KW-1185">Reference proteome</keyword>
<dbReference type="Proteomes" id="UP001229421">
    <property type="component" value="Unassembled WGS sequence"/>
</dbReference>
<accession>A0AAD8NS85</accession>
<organism evidence="2 3">
    <name type="scientific">Tagetes erecta</name>
    <name type="common">African marigold</name>
    <dbReference type="NCBI Taxonomy" id="13708"/>
    <lineage>
        <taxon>Eukaryota</taxon>
        <taxon>Viridiplantae</taxon>
        <taxon>Streptophyta</taxon>
        <taxon>Embryophyta</taxon>
        <taxon>Tracheophyta</taxon>
        <taxon>Spermatophyta</taxon>
        <taxon>Magnoliopsida</taxon>
        <taxon>eudicotyledons</taxon>
        <taxon>Gunneridae</taxon>
        <taxon>Pentapetalae</taxon>
        <taxon>asterids</taxon>
        <taxon>campanulids</taxon>
        <taxon>Asterales</taxon>
        <taxon>Asteraceae</taxon>
        <taxon>Asteroideae</taxon>
        <taxon>Heliantheae alliance</taxon>
        <taxon>Tageteae</taxon>
        <taxon>Tagetes</taxon>
    </lineage>
</organism>
<name>A0AAD8NS85_TARER</name>
<evidence type="ECO:0000313" key="3">
    <source>
        <dbReference type="Proteomes" id="UP001229421"/>
    </source>
</evidence>
<proteinExistence type="predicted"/>
<evidence type="ECO:0000256" key="1">
    <source>
        <dbReference type="SAM" id="MobiDB-lite"/>
    </source>
</evidence>
<comment type="caution">
    <text evidence="2">The sequence shown here is derived from an EMBL/GenBank/DDBJ whole genome shotgun (WGS) entry which is preliminary data.</text>
</comment>